<comment type="cofactor">
    <cofactor evidence="1 7">
        <name>Mg(2+)</name>
        <dbReference type="ChEBI" id="CHEBI:18420"/>
    </cofactor>
</comment>
<evidence type="ECO:0000256" key="6">
    <source>
        <dbReference type="ARBA" id="ARBA00047820"/>
    </source>
</evidence>
<comment type="subcellular location">
    <subcellularLocation>
        <location evidence="7">Cytoplasm</location>
    </subcellularLocation>
</comment>
<proteinExistence type="inferred from homology"/>
<gene>
    <name evidence="7" type="primary">ppa</name>
    <name evidence="8" type="ORF">F1649_03550</name>
</gene>
<comment type="caution">
    <text evidence="8">The sequence shown here is derived from an EMBL/GenBank/DDBJ whole genome shotgun (WGS) entry which is preliminary data.</text>
</comment>
<dbReference type="GO" id="GO:0006796">
    <property type="term" value="P:phosphate-containing compound metabolic process"/>
    <property type="evidence" value="ECO:0007669"/>
    <property type="project" value="InterPro"/>
</dbReference>
<dbReference type="InterPro" id="IPR036649">
    <property type="entry name" value="Pyrophosphatase_sf"/>
</dbReference>
<dbReference type="EC" id="3.6.1.1" evidence="7"/>
<dbReference type="AlphaFoldDB" id="A0A5M9HF59"/>
<comment type="function">
    <text evidence="7">Catalyzes the hydrolysis of inorganic pyrophosphate (PPi) forming two phosphate ions.</text>
</comment>
<feature type="binding site" evidence="7">
    <location>
        <position position="66"/>
    </location>
    <ligand>
        <name>Mg(2+)</name>
        <dbReference type="ChEBI" id="CHEBI:18420"/>
        <label>1</label>
    </ligand>
</feature>
<dbReference type="PROSITE" id="PS00387">
    <property type="entry name" value="PPASE"/>
    <property type="match status" value="1"/>
</dbReference>
<dbReference type="PANTHER" id="PTHR10286">
    <property type="entry name" value="INORGANIC PYROPHOSPHATASE"/>
    <property type="match status" value="1"/>
</dbReference>
<evidence type="ECO:0000256" key="4">
    <source>
        <dbReference type="ARBA" id="ARBA00022801"/>
    </source>
</evidence>
<keyword evidence="2 7" id="KW-0963">Cytoplasm</keyword>
<reference evidence="8 9" key="1">
    <citation type="submission" date="2019-09" db="EMBL/GenBank/DDBJ databases">
        <title>Pararcticibacter amylolyticus gen. nov., sp. nov., isolated from a rottenly hemp rope, and reclassification of Pedobacter tournemirensis as Pararcticibacter tournemirensis comb. nov.</title>
        <authorList>
            <person name="Cai Y."/>
        </authorList>
    </citation>
    <scope>NUCLEOTIDE SEQUENCE [LARGE SCALE GENOMIC DNA]</scope>
    <source>
        <strain evidence="8 9">TF5-37.2-LB10</strain>
    </source>
</reference>
<organism evidence="8 9">
    <name type="scientific">Arcticibacter tournemirensis</name>
    <dbReference type="NCBI Taxonomy" id="699437"/>
    <lineage>
        <taxon>Bacteria</taxon>
        <taxon>Pseudomonadati</taxon>
        <taxon>Bacteroidota</taxon>
        <taxon>Sphingobacteriia</taxon>
        <taxon>Sphingobacteriales</taxon>
        <taxon>Sphingobacteriaceae</taxon>
        <taxon>Arcticibacter</taxon>
    </lineage>
</organism>
<dbReference type="EMBL" id="VWNE01000004">
    <property type="protein sequence ID" value="KAA8485622.1"/>
    <property type="molecule type" value="Genomic_DNA"/>
</dbReference>
<evidence type="ECO:0000256" key="5">
    <source>
        <dbReference type="ARBA" id="ARBA00022842"/>
    </source>
</evidence>
<comment type="catalytic activity">
    <reaction evidence="6 7">
        <text>diphosphate + H2O = 2 phosphate + H(+)</text>
        <dbReference type="Rhea" id="RHEA:24576"/>
        <dbReference type="ChEBI" id="CHEBI:15377"/>
        <dbReference type="ChEBI" id="CHEBI:15378"/>
        <dbReference type="ChEBI" id="CHEBI:33019"/>
        <dbReference type="ChEBI" id="CHEBI:43474"/>
        <dbReference type="EC" id="3.6.1.1"/>
    </reaction>
</comment>
<evidence type="ECO:0000256" key="7">
    <source>
        <dbReference type="HAMAP-Rule" id="MF_00209"/>
    </source>
</evidence>
<dbReference type="GO" id="GO:0005737">
    <property type="term" value="C:cytoplasm"/>
    <property type="evidence" value="ECO:0007669"/>
    <property type="project" value="UniProtKB-SubCell"/>
</dbReference>
<evidence type="ECO:0000256" key="1">
    <source>
        <dbReference type="ARBA" id="ARBA00001946"/>
    </source>
</evidence>
<accession>A0A5M9HF59</accession>
<dbReference type="GO" id="GO:0004427">
    <property type="term" value="F:inorganic diphosphate phosphatase activity"/>
    <property type="evidence" value="ECO:0007669"/>
    <property type="project" value="UniProtKB-UniRule"/>
</dbReference>
<feature type="binding site" evidence="7">
    <location>
        <position position="140"/>
    </location>
    <ligand>
        <name>substrate</name>
    </ligand>
</feature>
<comment type="subunit">
    <text evidence="7">Homohexamer.</text>
</comment>
<sequence length="180" mass="20516">MHPWHDIELGKDAPGIVKVVIEIAKGSRCKYELHKPTGMLMLDRVLYSAVHYPANYGLVPQTYYLDNDPLDIVVICSEELIPLSILDARVIGVMHMEDQSEPDDKIIAVAANDISLDHIKDIGDLPPHTEHELRNFFEDYKKLENKRVDVLGFKGRETALKIISESIDRYQQEIKPKLNA</sequence>
<dbReference type="FunFam" id="3.90.80.10:FF:000003">
    <property type="entry name" value="Inorganic pyrophosphatase"/>
    <property type="match status" value="1"/>
</dbReference>
<feature type="binding site" evidence="7">
    <location>
        <position position="71"/>
    </location>
    <ligand>
        <name>Mg(2+)</name>
        <dbReference type="ChEBI" id="CHEBI:18420"/>
        <label>2</label>
    </ligand>
</feature>
<dbReference type="Gene3D" id="3.90.80.10">
    <property type="entry name" value="Inorganic pyrophosphatase"/>
    <property type="match status" value="1"/>
</dbReference>
<dbReference type="CDD" id="cd00412">
    <property type="entry name" value="pyrophosphatase"/>
    <property type="match status" value="1"/>
</dbReference>
<dbReference type="GO" id="GO:0000287">
    <property type="term" value="F:magnesium ion binding"/>
    <property type="evidence" value="ECO:0007669"/>
    <property type="project" value="UniProtKB-UniRule"/>
</dbReference>
<protein>
    <recommendedName>
        <fullName evidence="7">Inorganic pyrophosphatase</fullName>
        <ecNumber evidence="7">3.6.1.1</ecNumber>
    </recommendedName>
    <alternativeName>
        <fullName evidence="7">Pyrophosphate phospho-hydrolase</fullName>
        <shortName evidence="7">PPase</shortName>
    </alternativeName>
</protein>
<evidence type="ECO:0000256" key="3">
    <source>
        <dbReference type="ARBA" id="ARBA00022723"/>
    </source>
</evidence>
<evidence type="ECO:0000256" key="2">
    <source>
        <dbReference type="ARBA" id="ARBA00022490"/>
    </source>
</evidence>
<dbReference type="Proteomes" id="UP000322918">
    <property type="component" value="Unassembled WGS sequence"/>
</dbReference>
<keyword evidence="4 7" id="KW-0378">Hydrolase</keyword>
<feature type="binding site" evidence="7">
    <location>
        <position position="71"/>
    </location>
    <ligand>
        <name>Mg(2+)</name>
        <dbReference type="ChEBI" id="CHEBI:18420"/>
        <label>1</label>
    </ligand>
</feature>
<dbReference type="OrthoDB" id="5187599at2"/>
<keyword evidence="5 7" id="KW-0460">Magnesium</keyword>
<evidence type="ECO:0000313" key="9">
    <source>
        <dbReference type="Proteomes" id="UP000322918"/>
    </source>
</evidence>
<evidence type="ECO:0000313" key="8">
    <source>
        <dbReference type="EMBL" id="KAA8485622.1"/>
    </source>
</evidence>
<comment type="similarity">
    <text evidence="7">Belongs to the PPase family.</text>
</comment>
<keyword evidence="9" id="KW-1185">Reference proteome</keyword>
<name>A0A5M9HF59_9SPHI</name>
<feature type="binding site" evidence="7">
    <location>
        <position position="56"/>
    </location>
    <ligand>
        <name>substrate</name>
    </ligand>
</feature>
<feature type="binding site" evidence="7">
    <location>
        <position position="103"/>
    </location>
    <ligand>
        <name>Mg(2+)</name>
        <dbReference type="ChEBI" id="CHEBI:18420"/>
        <label>1</label>
    </ligand>
</feature>
<dbReference type="InterPro" id="IPR008162">
    <property type="entry name" value="Pyrophosphatase"/>
</dbReference>
<dbReference type="Pfam" id="PF00719">
    <property type="entry name" value="Pyrophosphatase"/>
    <property type="match status" value="1"/>
</dbReference>
<keyword evidence="3 7" id="KW-0479">Metal-binding</keyword>
<dbReference type="SUPFAM" id="SSF50324">
    <property type="entry name" value="Inorganic pyrophosphatase"/>
    <property type="match status" value="1"/>
</dbReference>
<feature type="binding site" evidence="7">
    <location>
        <position position="30"/>
    </location>
    <ligand>
        <name>substrate</name>
    </ligand>
</feature>
<dbReference type="HAMAP" id="MF_00209">
    <property type="entry name" value="Inorganic_PPase"/>
    <property type="match status" value="1"/>
</dbReference>
<feature type="binding site" evidence="7">
    <location>
        <position position="44"/>
    </location>
    <ligand>
        <name>substrate</name>
    </ligand>
</feature>